<protein>
    <recommendedName>
        <fullName evidence="1">Aminoglycoside phosphotransferase domain-containing protein</fullName>
    </recommendedName>
</protein>
<keyword evidence="3" id="KW-1185">Reference proteome</keyword>
<evidence type="ECO:0000313" key="3">
    <source>
        <dbReference type="Proteomes" id="UP000316079"/>
    </source>
</evidence>
<dbReference type="InterPro" id="IPR002575">
    <property type="entry name" value="Aminoglycoside_PTrfase"/>
</dbReference>
<dbReference type="PANTHER" id="PTHR47829:SF3">
    <property type="entry name" value="AMINOGLYCOSIDE PHOSPHOTRANSFERASE DOMAIN-CONTAINING PROTEIN"/>
    <property type="match status" value="1"/>
</dbReference>
<dbReference type="InterPro" id="IPR052898">
    <property type="entry name" value="ACAD10-like"/>
</dbReference>
<evidence type="ECO:0000313" key="2">
    <source>
        <dbReference type="EMBL" id="TRY91293.1"/>
    </source>
</evidence>
<reference evidence="2 3" key="1">
    <citation type="journal article" date="2019" name="Sci. Data">
        <title>Hybrid genome assembly and annotation of Danionella translucida.</title>
        <authorList>
            <person name="Kadobianskyi M."/>
            <person name="Schulze L."/>
            <person name="Schuelke M."/>
            <person name="Judkewitz B."/>
        </authorList>
    </citation>
    <scope>NUCLEOTIDE SEQUENCE [LARGE SCALE GENOMIC DNA]</scope>
    <source>
        <strain evidence="2 3">Bolton</strain>
    </source>
</reference>
<gene>
    <name evidence="2" type="ORF">DNTS_004938</name>
</gene>
<dbReference type="AlphaFoldDB" id="A0A553QMT8"/>
<dbReference type="Proteomes" id="UP000316079">
    <property type="component" value="Unassembled WGS sequence"/>
</dbReference>
<dbReference type="STRING" id="623744.A0A553QMT8"/>
<sequence length="108" mass="12180">MDGQQTTPVRPEHMFDINKLKTYLSSTLEIFSKNSITVQQYKAGQSNPTFYIEAADKRYVLRKKPAGELLPGAHKVDREYDVQKALFSLGFPVPCPVLYCSDTHVIGT</sequence>
<dbReference type="Pfam" id="PF01636">
    <property type="entry name" value="APH"/>
    <property type="match status" value="1"/>
</dbReference>
<feature type="non-terminal residue" evidence="2">
    <location>
        <position position="108"/>
    </location>
</feature>
<accession>A0A553QMT8</accession>
<dbReference type="SUPFAM" id="SSF56112">
    <property type="entry name" value="Protein kinase-like (PK-like)"/>
    <property type="match status" value="1"/>
</dbReference>
<comment type="caution">
    <text evidence="2">The sequence shown here is derived from an EMBL/GenBank/DDBJ whole genome shotgun (WGS) entry which is preliminary data.</text>
</comment>
<dbReference type="Gene3D" id="3.30.200.20">
    <property type="entry name" value="Phosphorylase Kinase, domain 1"/>
    <property type="match status" value="1"/>
</dbReference>
<name>A0A553QMT8_9TELE</name>
<dbReference type="OrthoDB" id="434771at2759"/>
<feature type="domain" description="Aminoglycoside phosphotransferase" evidence="1">
    <location>
        <begin position="37"/>
        <end position="107"/>
    </location>
</feature>
<evidence type="ECO:0000259" key="1">
    <source>
        <dbReference type="Pfam" id="PF01636"/>
    </source>
</evidence>
<dbReference type="EMBL" id="SRMA01025758">
    <property type="protein sequence ID" value="TRY91293.1"/>
    <property type="molecule type" value="Genomic_DNA"/>
</dbReference>
<dbReference type="PANTHER" id="PTHR47829">
    <property type="entry name" value="HYDROLASE, PUTATIVE (AFU_ORTHOLOGUE AFUA_1G12880)-RELATED"/>
    <property type="match status" value="1"/>
</dbReference>
<proteinExistence type="predicted"/>
<organism evidence="2 3">
    <name type="scientific">Danionella cerebrum</name>
    <dbReference type="NCBI Taxonomy" id="2873325"/>
    <lineage>
        <taxon>Eukaryota</taxon>
        <taxon>Metazoa</taxon>
        <taxon>Chordata</taxon>
        <taxon>Craniata</taxon>
        <taxon>Vertebrata</taxon>
        <taxon>Euteleostomi</taxon>
        <taxon>Actinopterygii</taxon>
        <taxon>Neopterygii</taxon>
        <taxon>Teleostei</taxon>
        <taxon>Ostariophysi</taxon>
        <taxon>Cypriniformes</taxon>
        <taxon>Danionidae</taxon>
        <taxon>Danioninae</taxon>
        <taxon>Danionella</taxon>
    </lineage>
</organism>
<dbReference type="InterPro" id="IPR011009">
    <property type="entry name" value="Kinase-like_dom_sf"/>
</dbReference>